<keyword evidence="12" id="KW-1185">Reference proteome</keyword>
<dbReference type="PANTHER" id="PTHR46256:SF3">
    <property type="entry name" value="MYOSIN MOTOR DOMAIN-CONTAINING PROTEIN"/>
    <property type="match status" value="1"/>
</dbReference>
<keyword evidence="3" id="KW-0963">Cytoplasm</keyword>
<dbReference type="EMBL" id="KZ991344">
    <property type="protein sequence ID" value="RKP23066.1"/>
    <property type="molecule type" value="Genomic_DNA"/>
</dbReference>
<keyword evidence="9" id="KW-0067">ATP-binding</keyword>
<evidence type="ECO:0000256" key="5">
    <source>
        <dbReference type="ARBA" id="ARBA00023123"/>
    </source>
</evidence>
<dbReference type="GO" id="GO:0000146">
    <property type="term" value="F:microfilament motor activity"/>
    <property type="evidence" value="ECO:0007669"/>
    <property type="project" value="TreeGrafter"/>
</dbReference>
<evidence type="ECO:0000313" key="11">
    <source>
        <dbReference type="EMBL" id="RKP23066.1"/>
    </source>
</evidence>
<evidence type="ECO:0000259" key="10">
    <source>
        <dbReference type="PROSITE" id="PS51456"/>
    </source>
</evidence>
<evidence type="ECO:0000256" key="3">
    <source>
        <dbReference type="ARBA" id="ARBA00022490"/>
    </source>
</evidence>
<evidence type="ECO:0000256" key="8">
    <source>
        <dbReference type="ARBA" id="ARBA00023273"/>
    </source>
</evidence>
<keyword evidence="9" id="KW-0009">Actin-binding</keyword>
<organism evidence="11 12">
    <name type="scientific">Syncephalis pseudoplumigaleata</name>
    <dbReference type="NCBI Taxonomy" id="1712513"/>
    <lineage>
        <taxon>Eukaryota</taxon>
        <taxon>Fungi</taxon>
        <taxon>Fungi incertae sedis</taxon>
        <taxon>Zoopagomycota</taxon>
        <taxon>Zoopagomycotina</taxon>
        <taxon>Zoopagomycetes</taxon>
        <taxon>Zoopagales</taxon>
        <taxon>Piptocephalidaceae</taxon>
        <taxon>Syncephalis</taxon>
    </lineage>
</organism>
<keyword evidence="4" id="KW-0677">Repeat</keyword>
<evidence type="ECO:0000256" key="2">
    <source>
        <dbReference type="ARBA" id="ARBA00004316"/>
    </source>
</evidence>
<protein>
    <submittedName>
        <fullName evidence="11">P-loop containing nucleoside triphosphate hydrolase protein</fullName>
    </submittedName>
</protein>
<keyword evidence="9" id="KW-0547">Nucleotide-binding</keyword>
<dbReference type="Proteomes" id="UP000278143">
    <property type="component" value="Unassembled WGS sequence"/>
</dbReference>
<dbReference type="InterPro" id="IPR052409">
    <property type="entry name" value="Myosin-III_kinase_activity"/>
</dbReference>
<evidence type="ECO:0000256" key="4">
    <source>
        <dbReference type="ARBA" id="ARBA00022737"/>
    </source>
</evidence>
<keyword evidence="8" id="KW-0966">Cell projection</keyword>
<gene>
    <name evidence="11" type="ORF">SYNPS1DRAFT_19192</name>
</gene>
<keyword evidence="6 9" id="KW-0505">Motor protein</keyword>
<dbReference type="PROSITE" id="PS51456">
    <property type="entry name" value="MYOSIN_MOTOR"/>
    <property type="match status" value="1"/>
</dbReference>
<keyword evidence="5 9" id="KW-0518">Myosin</keyword>
<dbReference type="GO" id="GO:0004674">
    <property type="term" value="F:protein serine/threonine kinase activity"/>
    <property type="evidence" value="ECO:0007669"/>
    <property type="project" value="TreeGrafter"/>
</dbReference>
<sequence length="232" mass="25463">MGRGNRASTIDGDASNLVRLPVNTANPATVTQALKNSHAKDQPYLDCGTNALVVVNPGRALALMHDESAKRYAREYKDVDGTEASPLPPHVFSLASKAYLHLRRLGQDQAIIMSGVAGSGKTESHRALVRQLCLLAAHSKKDAKMHAQVQQAQHVLEAFGNVRSANNPNASCYGLFEELQFNERGRVVGAKFLTFGFEKTRMLAAGPQERSFHAFYYLLAGATSEERQRWQL</sequence>
<comment type="caution">
    <text evidence="9">Lacks conserved residue(s) required for the propagation of feature annotation.</text>
</comment>
<evidence type="ECO:0000256" key="9">
    <source>
        <dbReference type="PROSITE-ProRule" id="PRU00782"/>
    </source>
</evidence>
<dbReference type="GO" id="GO:0005524">
    <property type="term" value="F:ATP binding"/>
    <property type="evidence" value="ECO:0007669"/>
    <property type="project" value="UniProtKB-UniRule"/>
</dbReference>
<dbReference type="PRINTS" id="PR00193">
    <property type="entry name" value="MYOSINHEAVY"/>
</dbReference>
<dbReference type="InterPro" id="IPR036961">
    <property type="entry name" value="Kinesin_motor_dom_sf"/>
</dbReference>
<dbReference type="InterPro" id="IPR001609">
    <property type="entry name" value="Myosin_head_motor_dom-like"/>
</dbReference>
<comment type="similarity">
    <text evidence="9">Belongs to the TRAFAC class myosin-kinesin ATPase superfamily. Myosin family.</text>
</comment>
<reference evidence="12" key="1">
    <citation type="journal article" date="2018" name="Nat. Microbiol.">
        <title>Leveraging single-cell genomics to expand the fungal tree of life.</title>
        <authorList>
            <person name="Ahrendt S.R."/>
            <person name="Quandt C.A."/>
            <person name="Ciobanu D."/>
            <person name="Clum A."/>
            <person name="Salamov A."/>
            <person name="Andreopoulos B."/>
            <person name="Cheng J.F."/>
            <person name="Woyke T."/>
            <person name="Pelin A."/>
            <person name="Henrissat B."/>
            <person name="Reynolds N.K."/>
            <person name="Benny G.L."/>
            <person name="Smith M.E."/>
            <person name="James T.Y."/>
            <person name="Grigoriev I.V."/>
        </authorList>
    </citation>
    <scope>NUCLEOTIDE SEQUENCE [LARGE SCALE GENOMIC DNA]</scope>
    <source>
        <strain evidence="12">Benny S71-1</strain>
    </source>
</reference>
<dbReference type="GO" id="GO:0003779">
    <property type="term" value="F:actin binding"/>
    <property type="evidence" value="ECO:0007669"/>
    <property type="project" value="UniProtKB-KW"/>
</dbReference>
<dbReference type="GO" id="GO:0016787">
    <property type="term" value="F:hydrolase activity"/>
    <property type="evidence" value="ECO:0007669"/>
    <property type="project" value="UniProtKB-KW"/>
</dbReference>
<dbReference type="SUPFAM" id="SSF52540">
    <property type="entry name" value="P-loop containing nucleoside triphosphate hydrolases"/>
    <property type="match status" value="1"/>
</dbReference>
<dbReference type="InterPro" id="IPR027417">
    <property type="entry name" value="P-loop_NTPase"/>
</dbReference>
<feature type="binding site" evidence="9">
    <location>
        <begin position="115"/>
        <end position="122"/>
    </location>
    <ligand>
        <name>ATP</name>
        <dbReference type="ChEBI" id="CHEBI:30616"/>
    </ligand>
</feature>
<accession>A0A4P9YT33</accession>
<name>A0A4P9YT33_9FUNG</name>
<evidence type="ECO:0000313" key="12">
    <source>
        <dbReference type="Proteomes" id="UP000278143"/>
    </source>
</evidence>
<dbReference type="Gene3D" id="3.40.850.10">
    <property type="entry name" value="Kinesin motor domain"/>
    <property type="match status" value="1"/>
</dbReference>
<feature type="domain" description="Myosin motor" evidence="10">
    <location>
        <begin position="14"/>
        <end position="232"/>
    </location>
</feature>
<dbReference type="GO" id="GO:0016459">
    <property type="term" value="C:myosin complex"/>
    <property type="evidence" value="ECO:0007669"/>
    <property type="project" value="UniProtKB-KW"/>
</dbReference>
<dbReference type="GO" id="GO:0042995">
    <property type="term" value="C:cell projection"/>
    <property type="evidence" value="ECO:0007669"/>
    <property type="project" value="UniProtKB-SubCell"/>
</dbReference>
<dbReference type="GO" id="GO:0030832">
    <property type="term" value="P:regulation of actin filament length"/>
    <property type="evidence" value="ECO:0007669"/>
    <property type="project" value="TreeGrafter"/>
</dbReference>
<proteinExistence type="inferred from homology"/>
<keyword evidence="11" id="KW-0378">Hydrolase</keyword>
<comment type="subcellular location">
    <subcellularLocation>
        <location evidence="2">Cell projection</location>
    </subcellularLocation>
    <subcellularLocation>
        <location evidence="1">Cytoplasm</location>
        <location evidence="1">Cytoskeleton</location>
    </subcellularLocation>
</comment>
<evidence type="ECO:0000256" key="7">
    <source>
        <dbReference type="ARBA" id="ARBA00023212"/>
    </source>
</evidence>
<evidence type="ECO:0000256" key="6">
    <source>
        <dbReference type="ARBA" id="ARBA00023175"/>
    </source>
</evidence>
<dbReference type="PANTHER" id="PTHR46256">
    <property type="entry name" value="AGAP011099-PA"/>
    <property type="match status" value="1"/>
</dbReference>
<evidence type="ECO:0000256" key="1">
    <source>
        <dbReference type="ARBA" id="ARBA00004245"/>
    </source>
</evidence>
<dbReference type="AlphaFoldDB" id="A0A4P9YT33"/>
<dbReference type="Pfam" id="PF00063">
    <property type="entry name" value="Myosin_head"/>
    <property type="match status" value="1"/>
</dbReference>
<dbReference type="OrthoDB" id="370884at2759"/>
<keyword evidence="7" id="KW-0206">Cytoskeleton</keyword>